<dbReference type="PIRSF" id="PIRSF001097">
    <property type="entry name" value="Agarase"/>
    <property type="match status" value="1"/>
</dbReference>
<dbReference type="InterPro" id="IPR050546">
    <property type="entry name" value="Glycosyl_Hydrlase_16"/>
</dbReference>
<evidence type="ECO:0000256" key="3">
    <source>
        <dbReference type="ARBA" id="ARBA00022801"/>
    </source>
</evidence>
<keyword evidence="9" id="KW-1185">Reference proteome</keyword>
<sequence>MKRLPLLTVLAVLTFPATAQDWKDVPIPVDPGEGMVWELQENVSDDFNYDAPADNKGPKFTQRWDDWYHNQWTGPGLTLWQRDHVEVKDGMLTFSASRAKDGKSVHLGCVSSNEQVIYPLYIEGRARVHDSVLACALWLLSADDTREIDFMEAYGADTASGAKKDKRDQTWFSHRMHVSHHMFIRQPFQDYQPKDAGSWIYKDTPWREEFHTYGVYWRDPWHLEYYIDGELVRTVSGPDIIDPHGYTNGGGLNLPMDIIIDNEDHDWRSNNGVTPTDKELAKYDDHPFQVDWIRAYKPVKK</sequence>
<dbReference type="EMBL" id="JACHGY010000001">
    <property type="protein sequence ID" value="MBB6429264.1"/>
    <property type="molecule type" value="Genomic_DNA"/>
</dbReference>
<dbReference type="SUPFAM" id="SSF49899">
    <property type="entry name" value="Concanavalin A-like lectins/glucanases"/>
    <property type="match status" value="1"/>
</dbReference>
<dbReference type="Proteomes" id="UP000541810">
    <property type="component" value="Unassembled WGS sequence"/>
</dbReference>
<gene>
    <name evidence="8" type="ORF">HNQ40_001070</name>
</gene>
<keyword evidence="4 8" id="KW-0326">Glycosidase</keyword>
<evidence type="ECO:0000256" key="1">
    <source>
        <dbReference type="ARBA" id="ARBA00006865"/>
    </source>
</evidence>
<evidence type="ECO:0000256" key="6">
    <source>
        <dbReference type="SAM" id="SignalP"/>
    </source>
</evidence>
<evidence type="ECO:0000313" key="8">
    <source>
        <dbReference type="EMBL" id="MBB6429264.1"/>
    </source>
</evidence>
<evidence type="ECO:0000256" key="4">
    <source>
        <dbReference type="ARBA" id="ARBA00023295"/>
    </source>
</evidence>
<dbReference type="RefSeq" id="WP_184676850.1">
    <property type="nucleotide sequence ID" value="NZ_JACHGY010000001.1"/>
</dbReference>
<proteinExistence type="inferred from homology"/>
<organism evidence="8 9">
    <name type="scientific">Algisphaera agarilytica</name>
    <dbReference type="NCBI Taxonomy" id="1385975"/>
    <lineage>
        <taxon>Bacteria</taxon>
        <taxon>Pseudomonadati</taxon>
        <taxon>Planctomycetota</taxon>
        <taxon>Phycisphaerae</taxon>
        <taxon>Phycisphaerales</taxon>
        <taxon>Phycisphaeraceae</taxon>
        <taxon>Algisphaera</taxon>
    </lineage>
</organism>
<comment type="similarity">
    <text evidence="1">Belongs to the glycosyl hydrolase 16 family.</text>
</comment>
<feature type="signal peptide" evidence="6">
    <location>
        <begin position="1"/>
        <end position="19"/>
    </location>
</feature>
<dbReference type="PANTHER" id="PTHR10963">
    <property type="entry name" value="GLYCOSYL HYDROLASE-RELATED"/>
    <property type="match status" value="1"/>
</dbReference>
<dbReference type="GO" id="GO:0005975">
    <property type="term" value="P:carbohydrate metabolic process"/>
    <property type="evidence" value="ECO:0007669"/>
    <property type="project" value="InterPro"/>
</dbReference>
<name>A0A7X0H7I5_9BACT</name>
<dbReference type="CDD" id="cd02178">
    <property type="entry name" value="GH16_beta_agarase"/>
    <property type="match status" value="1"/>
</dbReference>
<keyword evidence="2 6" id="KW-0732">Signal</keyword>
<dbReference type="Gene3D" id="2.60.120.200">
    <property type="match status" value="1"/>
</dbReference>
<accession>A0A7X0H7I5</accession>
<dbReference type="AlphaFoldDB" id="A0A7X0H7I5"/>
<comment type="caution">
    <text evidence="8">The sequence shown here is derived from an EMBL/GenBank/DDBJ whole genome shotgun (WGS) entry which is preliminary data.</text>
</comment>
<dbReference type="Pfam" id="PF00722">
    <property type="entry name" value="Glyco_hydro_16"/>
    <property type="match status" value="1"/>
</dbReference>
<dbReference type="GO" id="GO:0033916">
    <property type="term" value="F:beta-agarase activity"/>
    <property type="evidence" value="ECO:0007669"/>
    <property type="project" value="UniProtKB-EC"/>
</dbReference>
<protein>
    <submittedName>
        <fullName evidence="8">Agarase</fullName>
        <ecNumber evidence="8">3.2.1.81</ecNumber>
    </submittedName>
</protein>
<evidence type="ECO:0000256" key="2">
    <source>
        <dbReference type="ARBA" id="ARBA00022729"/>
    </source>
</evidence>
<dbReference type="InterPro" id="IPR013320">
    <property type="entry name" value="ConA-like_dom_sf"/>
</dbReference>
<dbReference type="EC" id="3.2.1.81" evidence="8"/>
<keyword evidence="3 8" id="KW-0378">Hydrolase</keyword>
<feature type="active site" description="Nucleophile" evidence="5">
    <location>
        <position position="147"/>
    </location>
</feature>
<dbReference type="PANTHER" id="PTHR10963:SF55">
    <property type="entry name" value="GLYCOSIDE HYDROLASE FAMILY 16 PROTEIN"/>
    <property type="match status" value="1"/>
</dbReference>
<dbReference type="InterPro" id="IPR000757">
    <property type="entry name" value="Beta-glucanase-like"/>
</dbReference>
<evidence type="ECO:0000259" key="7">
    <source>
        <dbReference type="PROSITE" id="PS51762"/>
    </source>
</evidence>
<evidence type="ECO:0000256" key="5">
    <source>
        <dbReference type="PIRSR" id="PIRSR001097-50"/>
    </source>
</evidence>
<dbReference type="InterPro" id="IPR016287">
    <property type="entry name" value="Beta_agarase"/>
</dbReference>
<feature type="domain" description="GH16" evidence="7">
    <location>
        <begin position="20"/>
        <end position="301"/>
    </location>
</feature>
<reference evidence="8 9" key="1">
    <citation type="submission" date="2020-08" db="EMBL/GenBank/DDBJ databases">
        <title>Genomic Encyclopedia of Type Strains, Phase IV (KMG-IV): sequencing the most valuable type-strain genomes for metagenomic binning, comparative biology and taxonomic classification.</title>
        <authorList>
            <person name="Goeker M."/>
        </authorList>
    </citation>
    <scope>NUCLEOTIDE SEQUENCE [LARGE SCALE GENOMIC DNA]</scope>
    <source>
        <strain evidence="8 9">DSM 103725</strain>
    </source>
</reference>
<evidence type="ECO:0000313" key="9">
    <source>
        <dbReference type="Proteomes" id="UP000541810"/>
    </source>
</evidence>
<feature type="active site" description="Proton donor" evidence="5">
    <location>
        <position position="152"/>
    </location>
</feature>
<feature type="chain" id="PRO_5031121379" evidence="6">
    <location>
        <begin position="20"/>
        <end position="301"/>
    </location>
</feature>
<dbReference type="PROSITE" id="PS51762">
    <property type="entry name" value="GH16_2"/>
    <property type="match status" value="1"/>
</dbReference>